<dbReference type="EMBL" id="CM039431">
    <property type="protein sequence ID" value="KAI4337729.1"/>
    <property type="molecule type" value="Genomic_DNA"/>
</dbReference>
<reference evidence="1 2" key="1">
    <citation type="journal article" date="2022" name="DNA Res.">
        <title>Chromosomal-level genome assembly of the orchid tree Bauhinia variegata (Leguminosae; Cercidoideae) supports the allotetraploid origin hypothesis of Bauhinia.</title>
        <authorList>
            <person name="Zhong Y."/>
            <person name="Chen Y."/>
            <person name="Zheng D."/>
            <person name="Pang J."/>
            <person name="Liu Y."/>
            <person name="Luo S."/>
            <person name="Meng S."/>
            <person name="Qian L."/>
            <person name="Wei D."/>
            <person name="Dai S."/>
            <person name="Zhou R."/>
        </authorList>
    </citation>
    <scope>NUCLEOTIDE SEQUENCE [LARGE SCALE GENOMIC DNA]</scope>
    <source>
        <strain evidence="1">BV-YZ2020</strain>
    </source>
</reference>
<keyword evidence="2" id="KW-1185">Reference proteome</keyword>
<proteinExistence type="predicted"/>
<name>A0ACB9NPZ5_BAUVA</name>
<sequence>MQDHPVDFQSMDMGTELASLQLEIDFDEDNILDGVTTPSRSPSPHIGLNEANLAPVPDFGDGQNNLSLDQQVANDRGASATPVVSIAALNAPNVVTQSRELPWDGVRSTLSSSAVGSVPSIQGGELAQVIYPSYNSHYDHLLLPQTPPAAPIESITNNQLIPENVATNNDLSAVFNWQPSLHPSILHENPVQVGQGVFGSGNLSLAPQTRLNPTWPQYNQIPLANSYSPNYMNWDRSNSYWPESYSYGEPNFLPTPSNSFGHPPEYSSIISQQIALSRHATYGNYHPRPAPFVRTYNSMVSGSSMPQRQRYPTLSNLQRNQNHSQMMMGNTTFSVPRRTSVSRFTAAQLPGSAETTSSGSRFLTTRIPRHSWLSRSQRSSHVQLHTASSSDSASSSMNQSGYDIMSLLNKSKPAREVTSPPIRETCSQGGWMEKLQNQLMSANRRLELSKMREESPVLGRRSRQTELGESSSGFKRLKNNQGPSPQQAVEKTENEDRGKNTISSPTRVLVNGVYDPCFDRAGLAVDPHLRMFRISQYNVRDVSSDESYPRLSD</sequence>
<evidence type="ECO:0000313" key="2">
    <source>
        <dbReference type="Proteomes" id="UP000828941"/>
    </source>
</evidence>
<accession>A0ACB9NPZ5</accession>
<dbReference type="Proteomes" id="UP000828941">
    <property type="component" value="Chromosome 6"/>
</dbReference>
<organism evidence="1 2">
    <name type="scientific">Bauhinia variegata</name>
    <name type="common">Purple orchid tree</name>
    <name type="synonym">Phanera variegata</name>
    <dbReference type="NCBI Taxonomy" id="167791"/>
    <lineage>
        <taxon>Eukaryota</taxon>
        <taxon>Viridiplantae</taxon>
        <taxon>Streptophyta</taxon>
        <taxon>Embryophyta</taxon>
        <taxon>Tracheophyta</taxon>
        <taxon>Spermatophyta</taxon>
        <taxon>Magnoliopsida</taxon>
        <taxon>eudicotyledons</taxon>
        <taxon>Gunneridae</taxon>
        <taxon>Pentapetalae</taxon>
        <taxon>rosids</taxon>
        <taxon>fabids</taxon>
        <taxon>Fabales</taxon>
        <taxon>Fabaceae</taxon>
        <taxon>Cercidoideae</taxon>
        <taxon>Cercideae</taxon>
        <taxon>Bauhiniinae</taxon>
        <taxon>Bauhinia</taxon>
    </lineage>
</organism>
<protein>
    <submittedName>
        <fullName evidence="1">Uncharacterized protein</fullName>
    </submittedName>
</protein>
<evidence type="ECO:0000313" key="1">
    <source>
        <dbReference type="EMBL" id="KAI4337729.1"/>
    </source>
</evidence>
<comment type="caution">
    <text evidence="1">The sequence shown here is derived from an EMBL/GenBank/DDBJ whole genome shotgun (WGS) entry which is preliminary data.</text>
</comment>
<gene>
    <name evidence="1" type="ORF">L6164_016109</name>
</gene>